<evidence type="ECO:0000256" key="1">
    <source>
        <dbReference type="ARBA" id="ARBA00022801"/>
    </source>
</evidence>
<feature type="short sequence motif" description="GXGXXG" evidence="4">
    <location>
        <begin position="98"/>
        <end position="103"/>
    </location>
</feature>
<evidence type="ECO:0000313" key="6">
    <source>
        <dbReference type="EMBL" id="CNE24478.1"/>
    </source>
</evidence>
<dbReference type="InterPro" id="IPR002641">
    <property type="entry name" value="PNPLA_dom"/>
</dbReference>
<protein>
    <submittedName>
        <fullName evidence="6">Putative lipoprotein</fullName>
    </submittedName>
</protein>
<dbReference type="InterPro" id="IPR050301">
    <property type="entry name" value="NTE"/>
</dbReference>
<keyword evidence="2 4" id="KW-0442">Lipid degradation</keyword>
<keyword evidence="1 4" id="KW-0378">Hydrolase</keyword>
<name>A0A0T9KS23_YERKR</name>
<feature type="active site" description="Nucleophile" evidence="4">
    <location>
        <position position="129"/>
    </location>
</feature>
<keyword evidence="6" id="KW-0449">Lipoprotein</keyword>
<proteinExistence type="predicted"/>
<dbReference type="GO" id="GO:0016787">
    <property type="term" value="F:hydrolase activity"/>
    <property type="evidence" value="ECO:0007669"/>
    <property type="project" value="UniProtKB-UniRule"/>
</dbReference>
<dbReference type="Pfam" id="PF01734">
    <property type="entry name" value="Patatin"/>
    <property type="match status" value="1"/>
</dbReference>
<evidence type="ECO:0000256" key="2">
    <source>
        <dbReference type="ARBA" id="ARBA00022963"/>
    </source>
</evidence>
<dbReference type="PANTHER" id="PTHR14226:SF74">
    <property type="entry name" value="BLR4684 PROTEIN"/>
    <property type="match status" value="1"/>
</dbReference>
<dbReference type="PANTHER" id="PTHR14226">
    <property type="entry name" value="NEUROPATHY TARGET ESTERASE/SWISS CHEESE D.MELANOGASTER"/>
    <property type="match status" value="1"/>
</dbReference>
<sequence>MAVLLENIMIKSGKLIRAVVLLTGFFLLGACSQLPRNPVPVALMPEAEIPGMPNVRAGAGHISPIFEADLLQSYQDEPKEMFRVADGTHVYPHLALSGGGPNGAFGAGFLNGWTKTGKRPIFKVVSGVSTGALIAPFAFLGSDYDQALHDFYTTTTTQDIFHLDNLLFRLFFRESLADTSPLSQLIDGHITPQLLSEIAKAHQHGRRLYMGTVDLDSQRFIVWNMGLIATKGTPEALILFRKVMLASSSVPVAFSPVFFDVVAKGQHYDEMHVDGGVAARVFYNGGVYSSKVVRARAGLAESKEDIYIIHNGQLGPQPAPTPRLVRNIALRTLDSTSKAALVGDLYRIYAFSLAEKSGFHWITIPPDIDINGAEIFDPVKMGHLYQAGYAQALQGPKWALRPPGAIEMEALLQYAISNENGVTDSH</sequence>
<gene>
    <name evidence="6" type="ORF">ERS008491_00779</name>
</gene>
<dbReference type="AlphaFoldDB" id="A0A0T9KS23"/>
<feature type="short sequence motif" description="GXSXG" evidence="4">
    <location>
        <begin position="127"/>
        <end position="131"/>
    </location>
</feature>
<feature type="domain" description="PNPLA" evidence="5">
    <location>
        <begin position="94"/>
        <end position="287"/>
    </location>
</feature>
<feature type="short sequence motif" description="DGA/G" evidence="4">
    <location>
        <begin position="274"/>
        <end position="276"/>
    </location>
</feature>
<evidence type="ECO:0000313" key="7">
    <source>
        <dbReference type="Proteomes" id="UP000045824"/>
    </source>
</evidence>
<reference evidence="6 7" key="1">
    <citation type="submission" date="2015-03" db="EMBL/GenBank/DDBJ databases">
        <authorList>
            <person name="Murphy D."/>
        </authorList>
    </citation>
    <scope>NUCLEOTIDE SEQUENCE [LARGE SCALE GENOMIC DNA]</scope>
    <source>
        <strain evidence="6 7">FCF326</strain>
    </source>
</reference>
<accession>A0A0T9KS23</accession>
<evidence type="ECO:0000256" key="3">
    <source>
        <dbReference type="ARBA" id="ARBA00023098"/>
    </source>
</evidence>
<dbReference type="Proteomes" id="UP000045824">
    <property type="component" value="Unassembled WGS sequence"/>
</dbReference>
<dbReference type="GO" id="GO:0016042">
    <property type="term" value="P:lipid catabolic process"/>
    <property type="evidence" value="ECO:0007669"/>
    <property type="project" value="UniProtKB-UniRule"/>
</dbReference>
<evidence type="ECO:0000259" key="5">
    <source>
        <dbReference type="PROSITE" id="PS51635"/>
    </source>
</evidence>
<feature type="active site" description="Proton acceptor" evidence="4">
    <location>
        <position position="274"/>
    </location>
</feature>
<keyword evidence="3 4" id="KW-0443">Lipid metabolism</keyword>
<dbReference type="InterPro" id="IPR016035">
    <property type="entry name" value="Acyl_Trfase/lysoPLipase"/>
</dbReference>
<dbReference type="SUPFAM" id="SSF52151">
    <property type="entry name" value="FabD/lysophospholipase-like"/>
    <property type="match status" value="1"/>
</dbReference>
<organism evidence="6 7">
    <name type="scientific">Yersinia kristensenii</name>
    <dbReference type="NCBI Taxonomy" id="28152"/>
    <lineage>
        <taxon>Bacteria</taxon>
        <taxon>Pseudomonadati</taxon>
        <taxon>Pseudomonadota</taxon>
        <taxon>Gammaproteobacteria</taxon>
        <taxon>Enterobacterales</taxon>
        <taxon>Yersiniaceae</taxon>
        <taxon>Yersinia</taxon>
    </lineage>
</organism>
<dbReference type="EMBL" id="CPYI01000002">
    <property type="protein sequence ID" value="CNE24478.1"/>
    <property type="molecule type" value="Genomic_DNA"/>
</dbReference>
<dbReference type="PROSITE" id="PS51635">
    <property type="entry name" value="PNPLA"/>
    <property type="match status" value="1"/>
</dbReference>
<dbReference type="Gene3D" id="3.40.1090.10">
    <property type="entry name" value="Cytosolic phospholipase A2 catalytic domain"/>
    <property type="match status" value="1"/>
</dbReference>
<evidence type="ECO:0000256" key="4">
    <source>
        <dbReference type="PROSITE-ProRule" id="PRU01161"/>
    </source>
</evidence>